<dbReference type="PANTHER" id="PTHR21716:SF62">
    <property type="entry name" value="TRANSPORT PROTEIN YDBI-RELATED"/>
    <property type="match status" value="1"/>
</dbReference>
<dbReference type="InterPro" id="IPR002549">
    <property type="entry name" value="AI-2E-like"/>
</dbReference>
<dbReference type="PANTHER" id="PTHR21716">
    <property type="entry name" value="TRANSMEMBRANE PROTEIN"/>
    <property type="match status" value="1"/>
</dbReference>
<dbReference type="GO" id="GO:0055085">
    <property type="term" value="P:transmembrane transport"/>
    <property type="evidence" value="ECO:0007669"/>
    <property type="project" value="TreeGrafter"/>
</dbReference>
<feature type="transmembrane region" description="Helical" evidence="6">
    <location>
        <begin position="25"/>
        <end position="43"/>
    </location>
</feature>
<sequence length="345" mass="38717">MKFGQLLGLVALLISLYILWRIRQILLLVFLAVVFSTVLNPIVRRLRQSGAKRSFAAVLSVLGFLVLLALFGWLIVPPFINQFELLTQLVPLGLVQLRSWLIVMQNEVPGSLWDNLPRVDDVIRQAQPFVQWTFNNFFSLFSNFLGILLSLLLFIILTVMLLVNPRPYRQGFILLFPAFYRHRVDVILSRCEVSLIGWIRGVLINMAALFVLSAIGLWILRVPLVLANAALAGLLEAIPNIGPTLSLIPPIAIALLDAPWKAGAVLVLYVVIQQLEQFLLVPYVMATQVALLPAVTLISQVIFAIFFGFLGLLLAIPLTIVCQIWIQEVLIKDVLDQWKTHESTP</sequence>
<evidence type="ECO:0000256" key="2">
    <source>
        <dbReference type="ARBA" id="ARBA00009773"/>
    </source>
</evidence>
<organism evidence="7 8">
    <name type="scientific">Thermocoleostomius sinensis A174</name>
    <dbReference type="NCBI Taxonomy" id="2016057"/>
    <lineage>
        <taxon>Bacteria</taxon>
        <taxon>Bacillati</taxon>
        <taxon>Cyanobacteriota</taxon>
        <taxon>Cyanophyceae</taxon>
        <taxon>Oculatellales</taxon>
        <taxon>Oculatellaceae</taxon>
        <taxon>Thermocoleostomius</taxon>
    </lineage>
</organism>
<evidence type="ECO:0000313" key="7">
    <source>
        <dbReference type="EMBL" id="WAL61895.1"/>
    </source>
</evidence>
<keyword evidence="8" id="KW-1185">Reference proteome</keyword>
<feature type="transmembrane region" description="Helical" evidence="6">
    <location>
        <begin position="55"/>
        <end position="76"/>
    </location>
</feature>
<reference evidence="7" key="1">
    <citation type="submission" date="2022-12" db="EMBL/GenBank/DDBJ databases">
        <title>Polyphasic identification of a Novel Hot-Spring Cyanobacterium Ocullathermofonsia sinensis gen nov. sp. nov. and Genomic Insights on its Adaptations to the Thermal Habitat.</title>
        <authorList>
            <person name="Daroch M."/>
            <person name="Tang J."/>
            <person name="Jiang Y."/>
        </authorList>
    </citation>
    <scope>NUCLEOTIDE SEQUENCE</scope>
    <source>
        <strain evidence="7">PKUAC-SCTA174</strain>
    </source>
</reference>
<protein>
    <submittedName>
        <fullName evidence="7">AI-2E family transporter</fullName>
    </submittedName>
</protein>
<dbReference type="RefSeq" id="WP_268611963.1">
    <property type="nucleotide sequence ID" value="NZ_CP113797.1"/>
</dbReference>
<comment type="subcellular location">
    <subcellularLocation>
        <location evidence="1">Membrane</location>
        <topology evidence="1">Multi-pass membrane protein</topology>
    </subcellularLocation>
</comment>
<dbReference type="Proteomes" id="UP001163152">
    <property type="component" value="Chromosome"/>
</dbReference>
<gene>
    <name evidence="7" type="ORF">OXH18_07905</name>
</gene>
<dbReference type="GO" id="GO:0016020">
    <property type="term" value="C:membrane"/>
    <property type="evidence" value="ECO:0007669"/>
    <property type="project" value="UniProtKB-SubCell"/>
</dbReference>
<dbReference type="AlphaFoldDB" id="A0A9E9CC38"/>
<proteinExistence type="inferred from homology"/>
<feature type="transmembrane region" description="Helical" evidence="6">
    <location>
        <begin position="301"/>
        <end position="326"/>
    </location>
</feature>
<dbReference type="EMBL" id="CP113797">
    <property type="protein sequence ID" value="WAL61895.1"/>
    <property type="molecule type" value="Genomic_DNA"/>
</dbReference>
<name>A0A9E9CC38_9CYAN</name>
<accession>A0A9E9CC38</accession>
<evidence type="ECO:0000256" key="3">
    <source>
        <dbReference type="ARBA" id="ARBA00022692"/>
    </source>
</evidence>
<dbReference type="Pfam" id="PF01594">
    <property type="entry name" value="AI-2E_transport"/>
    <property type="match status" value="1"/>
</dbReference>
<feature type="transmembrane region" description="Helical" evidence="6">
    <location>
        <begin position="202"/>
        <end position="227"/>
    </location>
</feature>
<feature type="transmembrane region" description="Helical" evidence="6">
    <location>
        <begin position="137"/>
        <end position="163"/>
    </location>
</feature>
<evidence type="ECO:0000256" key="5">
    <source>
        <dbReference type="ARBA" id="ARBA00023136"/>
    </source>
</evidence>
<evidence type="ECO:0000256" key="1">
    <source>
        <dbReference type="ARBA" id="ARBA00004141"/>
    </source>
</evidence>
<dbReference type="KEGG" id="tsin:OXH18_07905"/>
<keyword evidence="3 6" id="KW-0812">Transmembrane</keyword>
<comment type="similarity">
    <text evidence="2">Belongs to the autoinducer-2 exporter (AI-2E) (TC 2.A.86) family.</text>
</comment>
<keyword evidence="4 6" id="KW-1133">Transmembrane helix</keyword>
<evidence type="ECO:0000313" key="8">
    <source>
        <dbReference type="Proteomes" id="UP001163152"/>
    </source>
</evidence>
<evidence type="ECO:0000256" key="6">
    <source>
        <dbReference type="SAM" id="Phobius"/>
    </source>
</evidence>
<keyword evidence="5 6" id="KW-0472">Membrane</keyword>
<evidence type="ECO:0000256" key="4">
    <source>
        <dbReference type="ARBA" id="ARBA00022989"/>
    </source>
</evidence>